<accession>A0A0H5R6H7</accession>
<protein>
    <submittedName>
        <fullName evidence="2">Uncharacterized protein</fullName>
    </submittedName>
</protein>
<feature type="compositionally biased region" description="Acidic residues" evidence="1">
    <location>
        <begin position="121"/>
        <end position="135"/>
    </location>
</feature>
<feature type="region of interest" description="Disordered" evidence="1">
    <location>
        <begin position="81"/>
        <end position="148"/>
    </location>
</feature>
<evidence type="ECO:0000256" key="1">
    <source>
        <dbReference type="SAM" id="MobiDB-lite"/>
    </source>
</evidence>
<dbReference type="EMBL" id="HACM01003422">
    <property type="protein sequence ID" value="CRZ03864.1"/>
    <property type="molecule type" value="Transcribed_RNA"/>
</dbReference>
<dbReference type="AlphaFoldDB" id="A0A0H5R6H7"/>
<name>A0A0H5R6H7_9EUKA</name>
<sequence>MEDVTEIDEIFNEFSRSLEDIGKTLLDEFISRFTRDAQTISRRHQFDIRLQSCVRSAIKAASLKDRDAIRTDETTEIVQEQHWRQTVDVEIPSSSSNFGEGPDNLGQSTTGLSPSVVDDPIVVDDAPEPGDEPDVLPDTFSEGSLSSG</sequence>
<proteinExistence type="predicted"/>
<organism evidence="2">
    <name type="scientific">Spongospora subterranea</name>
    <dbReference type="NCBI Taxonomy" id="70186"/>
    <lineage>
        <taxon>Eukaryota</taxon>
        <taxon>Sar</taxon>
        <taxon>Rhizaria</taxon>
        <taxon>Endomyxa</taxon>
        <taxon>Phytomyxea</taxon>
        <taxon>Plasmodiophorida</taxon>
        <taxon>Plasmodiophoridae</taxon>
        <taxon>Spongospora</taxon>
    </lineage>
</organism>
<feature type="non-terminal residue" evidence="2">
    <location>
        <position position="148"/>
    </location>
</feature>
<reference evidence="2" key="1">
    <citation type="submission" date="2015-04" db="EMBL/GenBank/DDBJ databases">
        <title>The genome sequence of the plant pathogenic Rhizarian Plasmodiophora brassicae reveals insights in its biotrophic life cycle and the origin of chitin synthesis.</title>
        <authorList>
            <person name="Schwelm A."/>
            <person name="Fogelqvist J."/>
            <person name="Knaust A."/>
            <person name="Julke S."/>
            <person name="Lilja T."/>
            <person name="Dhandapani V."/>
            <person name="Bonilla-Rosso G."/>
            <person name="Karlsson M."/>
            <person name="Shevchenko A."/>
            <person name="Choi S.R."/>
            <person name="Kim H.G."/>
            <person name="Park J.Y."/>
            <person name="Lim Y.P."/>
            <person name="Ludwig-Muller J."/>
            <person name="Dixelius C."/>
        </authorList>
    </citation>
    <scope>NUCLEOTIDE SEQUENCE</scope>
    <source>
        <tissue evidence="2">Potato root galls</tissue>
    </source>
</reference>
<evidence type="ECO:0000313" key="2">
    <source>
        <dbReference type="EMBL" id="CRZ03864.1"/>
    </source>
</evidence>